<keyword evidence="1" id="KW-0472">Membrane</keyword>
<evidence type="ECO:0000256" key="1">
    <source>
        <dbReference type="SAM" id="Phobius"/>
    </source>
</evidence>
<dbReference type="InParanoid" id="A0A0R0FB20"/>
<dbReference type="AlphaFoldDB" id="A0A0R0FB20"/>
<feature type="transmembrane region" description="Helical" evidence="1">
    <location>
        <begin position="101"/>
        <end position="120"/>
    </location>
</feature>
<feature type="transmembrane region" description="Helical" evidence="1">
    <location>
        <begin position="72"/>
        <end position="95"/>
    </location>
</feature>
<gene>
    <name evidence="2" type="ORF">GLYMA_18G170700</name>
</gene>
<dbReference type="EnsemblPlants" id="KRG99784">
    <property type="protein sequence ID" value="KRG99784"/>
    <property type="gene ID" value="GLYMA_18G170700"/>
</dbReference>
<sequence>MIPLFVSYSLSLPLPTLKSLPLLVLSLLLCLVFVHCGLWLSLYSLPSFLCIVTSATHILISLPWVRAVWPSASLPCVLILAICNCNLVSSLGSILLNSATFISALCSNFVIFLSLLHSLVSMF</sequence>
<dbReference type="EMBL" id="CM000851">
    <property type="protein sequence ID" value="KRG99784.1"/>
    <property type="molecule type" value="Genomic_DNA"/>
</dbReference>
<reference evidence="3" key="2">
    <citation type="submission" date="2018-02" db="UniProtKB">
        <authorList>
            <consortium name="EnsemblPlants"/>
        </authorList>
    </citation>
    <scope>IDENTIFICATION</scope>
    <source>
        <strain evidence="3">Williams 82</strain>
    </source>
</reference>
<feature type="transmembrane region" description="Helical" evidence="1">
    <location>
        <begin position="20"/>
        <end position="40"/>
    </location>
</feature>
<protein>
    <submittedName>
        <fullName evidence="2 3">Uncharacterized protein</fullName>
    </submittedName>
</protein>
<proteinExistence type="predicted"/>
<organism evidence="2">
    <name type="scientific">Glycine max</name>
    <name type="common">Soybean</name>
    <name type="synonym">Glycine hispida</name>
    <dbReference type="NCBI Taxonomy" id="3847"/>
    <lineage>
        <taxon>Eukaryota</taxon>
        <taxon>Viridiplantae</taxon>
        <taxon>Streptophyta</taxon>
        <taxon>Embryophyta</taxon>
        <taxon>Tracheophyta</taxon>
        <taxon>Spermatophyta</taxon>
        <taxon>Magnoliopsida</taxon>
        <taxon>eudicotyledons</taxon>
        <taxon>Gunneridae</taxon>
        <taxon>Pentapetalae</taxon>
        <taxon>rosids</taxon>
        <taxon>fabids</taxon>
        <taxon>Fabales</taxon>
        <taxon>Fabaceae</taxon>
        <taxon>Papilionoideae</taxon>
        <taxon>50 kb inversion clade</taxon>
        <taxon>NPAAA clade</taxon>
        <taxon>indigoferoid/millettioid clade</taxon>
        <taxon>Phaseoleae</taxon>
        <taxon>Glycine</taxon>
        <taxon>Glycine subgen. Soja</taxon>
    </lineage>
</organism>
<accession>A0A0R0FB20</accession>
<keyword evidence="4" id="KW-1185">Reference proteome</keyword>
<dbReference type="Proteomes" id="UP000008827">
    <property type="component" value="Chromosome 18"/>
</dbReference>
<dbReference type="Gramene" id="KRG99784">
    <property type="protein sequence ID" value="KRG99784"/>
    <property type="gene ID" value="GLYMA_18G170700"/>
</dbReference>
<reference evidence="2" key="3">
    <citation type="submission" date="2018-07" db="EMBL/GenBank/DDBJ databases">
        <title>WGS assembly of Glycine max.</title>
        <authorList>
            <person name="Schmutz J."/>
            <person name="Cannon S."/>
            <person name="Schlueter J."/>
            <person name="Ma J."/>
            <person name="Mitros T."/>
            <person name="Nelson W."/>
            <person name="Hyten D."/>
            <person name="Song Q."/>
            <person name="Thelen J."/>
            <person name="Cheng J."/>
            <person name="Xu D."/>
            <person name="Hellsten U."/>
            <person name="May G."/>
            <person name="Yu Y."/>
            <person name="Sakurai T."/>
            <person name="Umezawa T."/>
            <person name="Bhattacharyya M."/>
            <person name="Sandhu D."/>
            <person name="Valliyodan B."/>
            <person name="Lindquist E."/>
            <person name="Peto M."/>
            <person name="Grant D."/>
            <person name="Shu S."/>
            <person name="Goodstein D."/>
            <person name="Barry K."/>
            <person name="Futrell-Griggs M."/>
            <person name="Abernathy B."/>
            <person name="Du J."/>
            <person name="Tian Z."/>
            <person name="Zhu L."/>
            <person name="Gill N."/>
            <person name="Joshi T."/>
            <person name="Libault M."/>
            <person name="Sethuraman A."/>
            <person name="Zhang X."/>
            <person name="Shinozaki K."/>
            <person name="Nguyen H."/>
            <person name="Wing R."/>
            <person name="Cregan P."/>
            <person name="Specht J."/>
            <person name="Grimwood J."/>
            <person name="Rokhsar D."/>
            <person name="Stacey G."/>
            <person name="Shoemaker R."/>
            <person name="Jackson S."/>
        </authorList>
    </citation>
    <scope>NUCLEOTIDE SEQUENCE</scope>
    <source>
        <tissue evidence="2">Callus</tissue>
    </source>
</reference>
<reference evidence="2 3" key="1">
    <citation type="journal article" date="2010" name="Nature">
        <title>Genome sequence of the palaeopolyploid soybean.</title>
        <authorList>
            <person name="Schmutz J."/>
            <person name="Cannon S.B."/>
            <person name="Schlueter J."/>
            <person name="Ma J."/>
            <person name="Mitros T."/>
            <person name="Nelson W."/>
            <person name="Hyten D.L."/>
            <person name="Song Q."/>
            <person name="Thelen J.J."/>
            <person name="Cheng J."/>
            <person name="Xu D."/>
            <person name="Hellsten U."/>
            <person name="May G.D."/>
            <person name="Yu Y."/>
            <person name="Sakurai T."/>
            <person name="Umezawa T."/>
            <person name="Bhattacharyya M.K."/>
            <person name="Sandhu D."/>
            <person name="Valliyodan B."/>
            <person name="Lindquist E."/>
            <person name="Peto M."/>
            <person name="Grant D."/>
            <person name="Shu S."/>
            <person name="Goodstein D."/>
            <person name="Barry K."/>
            <person name="Futrell-Griggs M."/>
            <person name="Abernathy B."/>
            <person name="Du J."/>
            <person name="Tian Z."/>
            <person name="Zhu L."/>
            <person name="Gill N."/>
            <person name="Joshi T."/>
            <person name="Libault M."/>
            <person name="Sethuraman A."/>
            <person name="Zhang X.-C."/>
            <person name="Shinozaki K."/>
            <person name="Nguyen H.T."/>
            <person name="Wing R.A."/>
            <person name="Cregan P."/>
            <person name="Specht J."/>
            <person name="Grimwood J."/>
            <person name="Rokhsar D."/>
            <person name="Stacey G."/>
            <person name="Shoemaker R.C."/>
            <person name="Jackson S.A."/>
        </authorList>
    </citation>
    <scope>NUCLEOTIDE SEQUENCE [LARGE SCALE GENOMIC DNA]</scope>
    <source>
        <strain evidence="3">cv. Williams 82</strain>
        <tissue evidence="2">Callus</tissue>
    </source>
</reference>
<evidence type="ECO:0000313" key="2">
    <source>
        <dbReference type="EMBL" id="KRG99784.1"/>
    </source>
</evidence>
<feature type="transmembrane region" description="Helical" evidence="1">
    <location>
        <begin position="46"/>
        <end position="65"/>
    </location>
</feature>
<keyword evidence="1" id="KW-0812">Transmembrane</keyword>
<evidence type="ECO:0000313" key="4">
    <source>
        <dbReference type="Proteomes" id="UP000008827"/>
    </source>
</evidence>
<name>A0A0R0FB20_SOYBN</name>
<evidence type="ECO:0000313" key="3">
    <source>
        <dbReference type="EnsemblPlants" id="KRG99784"/>
    </source>
</evidence>
<keyword evidence="1" id="KW-1133">Transmembrane helix</keyword>